<keyword evidence="1" id="KW-0479">Metal-binding</keyword>
<evidence type="ECO:0000256" key="6">
    <source>
        <dbReference type="SAM" id="Coils"/>
    </source>
</evidence>
<dbReference type="AlphaFoldDB" id="A0A4C1TIV9"/>
<feature type="domain" description="C2H2-type" evidence="7">
    <location>
        <begin position="383"/>
        <end position="406"/>
    </location>
</feature>
<dbReference type="SMART" id="SM00355">
    <property type="entry name" value="ZnF_C2H2"/>
    <property type="match status" value="11"/>
</dbReference>
<feature type="domain" description="C2H2-type" evidence="7">
    <location>
        <begin position="536"/>
        <end position="563"/>
    </location>
</feature>
<dbReference type="PROSITE" id="PS50157">
    <property type="entry name" value="ZINC_FINGER_C2H2_2"/>
    <property type="match status" value="7"/>
</dbReference>
<evidence type="ECO:0000313" key="8">
    <source>
        <dbReference type="EMBL" id="GBP13530.1"/>
    </source>
</evidence>
<dbReference type="Proteomes" id="UP000299102">
    <property type="component" value="Unassembled WGS sequence"/>
</dbReference>
<protein>
    <submittedName>
        <fullName evidence="8">Gastrula zinc finger protein XlCGF26.1</fullName>
    </submittedName>
</protein>
<dbReference type="InterPro" id="IPR036236">
    <property type="entry name" value="Znf_C2H2_sf"/>
</dbReference>
<feature type="domain" description="C2H2-type" evidence="7">
    <location>
        <begin position="478"/>
        <end position="501"/>
    </location>
</feature>
<dbReference type="STRING" id="151549.A0A4C1TIV9"/>
<dbReference type="PANTHER" id="PTHR24379:SF121">
    <property type="entry name" value="C2H2-TYPE DOMAIN-CONTAINING PROTEIN"/>
    <property type="match status" value="1"/>
</dbReference>
<feature type="coiled-coil region" evidence="6">
    <location>
        <begin position="200"/>
        <end position="234"/>
    </location>
</feature>
<dbReference type="OrthoDB" id="4748970at2759"/>
<evidence type="ECO:0000256" key="5">
    <source>
        <dbReference type="PROSITE-ProRule" id="PRU00042"/>
    </source>
</evidence>
<keyword evidence="6" id="KW-0175">Coiled coil</keyword>
<keyword evidence="4" id="KW-0862">Zinc</keyword>
<feature type="domain" description="C2H2-type" evidence="7">
    <location>
        <begin position="564"/>
        <end position="592"/>
    </location>
</feature>
<evidence type="ECO:0000259" key="7">
    <source>
        <dbReference type="PROSITE" id="PS50157"/>
    </source>
</evidence>
<dbReference type="SUPFAM" id="SSF57667">
    <property type="entry name" value="beta-beta-alpha zinc fingers"/>
    <property type="match status" value="4"/>
</dbReference>
<dbReference type="PANTHER" id="PTHR24379">
    <property type="entry name" value="KRAB AND ZINC FINGER DOMAIN-CONTAINING"/>
    <property type="match status" value="1"/>
</dbReference>
<dbReference type="FunFam" id="3.30.160.60:FF:000065">
    <property type="entry name" value="B-cell CLL/lymphoma 6, member B"/>
    <property type="match status" value="1"/>
</dbReference>
<dbReference type="Gene3D" id="3.30.160.60">
    <property type="entry name" value="Classic Zinc Finger"/>
    <property type="match status" value="6"/>
</dbReference>
<evidence type="ECO:0000256" key="3">
    <source>
        <dbReference type="ARBA" id="ARBA00022771"/>
    </source>
</evidence>
<organism evidence="8 9">
    <name type="scientific">Eumeta variegata</name>
    <name type="common">Bagworm moth</name>
    <name type="synonym">Eumeta japonica</name>
    <dbReference type="NCBI Taxonomy" id="151549"/>
    <lineage>
        <taxon>Eukaryota</taxon>
        <taxon>Metazoa</taxon>
        <taxon>Ecdysozoa</taxon>
        <taxon>Arthropoda</taxon>
        <taxon>Hexapoda</taxon>
        <taxon>Insecta</taxon>
        <taxon>Pterygota</taxon>
        <taxon>Neoptera</taxon>
        <taxon>Endopterygota</taxon>
        <taxon>Lepidoptera</taxon>
        <taxon>Glossata</taxon>
        <taxon>Ditrysia</taxon>
        <taxon>Tineoidea</taxon>
        <taxon>Psychidae</taxon>
        <taxon>Oiketicinae</taxon>
        <taxon>Eumeta</taxon>
    </lineage>
</organism>
<keyword evidence="3 5" id="KW-0863">Zinc-finger</keyword>
<keyword evidence="9" id="KW-1185">Reference proteome</keyword>
<evidence type="ECO:0000313" key="9">
    <source>
        <dbReference type="Proteomes" id="UP000299102"/>
    </source>
</evidence>
<keyword evidence="2" id="KW-0677">Repeat</keyword>
<reference evidence="8 9" key="1">
    <citation type="journal article" date="2019" name="Commun. Biol.">
        <title>The bagworm genome reveals a unique fibroin gene that provides high tensile strength.</title>
        <authorList>
            <person name="Kono N."/>
            <person name="Nakamura H."/>
            <person name="Ohtoshi R."/>
            <person name="Tomita M."/>
            <person name="Numata K."/>
            <person name="Arakawa K."/>
        </authorList>
    </citation>
    <scope>NUCLEOTIDE SEQUENCE [LARGE SCALE GENOMIC DNA]</scope>
</reference>
<evidence type="ECO:0000256" key="4">
    <source>
        <dbReference type="ARBA" id="ARBA00022833"/>
    </source>
</evidence>
<comment type="caution">
    <text evidence="8">The sequence shown here is derived from an EMBL/GenBank/DDBJ whole genome shotgun (WGS) entry which is preliminary data.</text>
</comment>
<dbReference type="Pfam" id="PF12874">
    <property type="entry name" value="zf-met"/>
    <property type="match status" value="1"/>
</dbReference>
<feature type="domain" description="C2H2-type" evidence="7">
    <location>
        <begin position="412"/>
        <end position="439"/>
    </location>
</feature>
<dbReference type="Pfam" id="PF00096">
    <property type="entry name" value="zf-C2H2"/>
    <property type="match status" value="4"/>
</dbReference>
<dbReference type="InterPro" id="IPR013087">
    <property type="entry name" value="Znf_C2H2_type"/>
</dbReference>
<name>A0A4C1TIV9_EUMVA</name>
<feature type="domain" description="C2H2-type" evidence="7">
    <location>
        <begin position="326"/>
        <end position="354"/>
    </location>
</feature>
<feature type="domain" description="C2H2-type" evidence="7">
    <location>
        <begin position="506"/>
        <end position="534"/>
    </location>
</feature>
<accession>A0A4C1TIV9</accession>
<gene>
    <name evidence="8" type="ORF">EVAR_6882_1</name>
</gene>
<evidence type="ECO:0000256" key="1">
    <source>
        <dbReference type="ARBA" id="ARBA00022723"/>
    </source>
</evidence>
<proteinExistence type="predicted"/>
<dbReference type="GO" id="GO:0008270">
    <property type="term" value="F:zinc ion binding"/>
    <property type="evidence" value="ECO:0007669"/>
    <property type="project" value="UniProtKB-KW"/>
</dbReference>
<dbReference type="EMBL" id="BGZK01000058">
    <property type="protein sequence ID" value="GBP13530.1"/>
    <property type="molecule type" value="Genomic_DNA"/>
</dbReference>
<dbReference type="PROSITE" id="PS00028">
    <property type="entry name" value="ZINC_FINGER_C2H2_1"/>
    <property type="match status" value="6"/>
</dbReference>
<evidence type="ECO:0000256" key="2">
    <source>
        <dbReference type="ARBA" id="ARBA00022737"/>
    </source>
</evidence>
<sequence length="635" mass="73721">MENLLCMACLCVGRSLRDVTDENMKRYYLNTLSEIPLCDTKGVSPVVCWECDVLLKKTLSFREQIKDCYRILQTYNNENLCEYLLSDASRPPRLKVHNLKTIDITPAVEIEVYLKNNTEGSQKKQPDKALELSPKREVQMQHLYIKEEGYDCSWTDSTTRGVKEETRNCDSDCPYQSDDTGDLLDIENEIKTLVGDLKKKKKIRTRKDNKERKVKRLVKKIENERKDVSKIKNKGKTTDQKIITIELSYEEMLEERRQAAKREYYTSAELKCENCLLGFNLQKSYLDHMASKHSPELGEYSCPICKTVIASIESFTAHYKRHLRRYECGACGKRSTDRKALTQHYAVAHADGERKQYTCTLCGKISHSIDAHRYHRGTHRARVACTDCDKTFSHRAGLMNHRLAVHKLNNVFPCSACEKVFRWKTSLKKHLEKHDDKGKSADSLPFCTPCGVSFSSVSTYQRHLKNSLKHVTVNELKFICADCNRKFANKTKLRDHIEEKHLHKTYQCYICHKPSKNRVCLDQHIRNVHRGRPNNKICHHCGKGFPTKVQLESHIRSHTGERPFICEYCPTTFSQQSNLYKHNRQVHMNIKAKRYPMCRKRKEPAAPEPVERPPAVEVPPQRPVVLLHVRGFDMT</sequence>